<gene>
    <name evidence="5" type="primary">l(2)efl_0</name>
    <name evidence="5" type="ORF">GWK47_013612</name>
</gene>
<name>A0A8J4XVA2_CHIOP</name>
<feature type="domain" description="SHSP" evidence="4">
    <location>
        <begin position="96"/>
        <end position="204"/>
    </location>
</feature>
<feature type="domain" description="SHSP" evidence="4">
    <location>
        <begin position="314"/>
        <end position="425"/>
    </location>
</feature>
<evidence type="ECO:0000256" key="1">
    <source>
        <dbReference type="PROSITE-ProRule" id="PRU00285"/>
    </source>
</evidence>
<dbReference type="PANTHER" id="PTHR45640:SF26">
    <property type="entry name" value="RE23625P"/>
    <property type="match status" value="1"/>
</dbReference>
<reference evidence="5" key="1">
    <citation type="submission" date="2020-07" db="EMBL/GenBank/DDBJ databases">
        <title>The High-quality genome of the commercially important snow crab, Chionoecetes opilio.</title>
        <authorList>
            <person name="Jeong J.-H."/>
            <person name="Ryu S."/>
        </authorList>
    </citation>
    <scope>NUCLEOTIDE SEQUENCE</scope>
    <source>
        <strain evidence="5">MADBK_172401_WGS</strain>
        <tissue evidence="5">Digestive gland</tissue>
    </source>
</reference>
<dbReference type="SUPFAM" id="SSF49764">
    <property type="entry name" value="HSP20-like chaperones"/>
    <property type="match status" value="3"/>
</dbReference>
<organism evidence="5 6">
    <name type="scientific">Chionoecetes opilio</name>
    <name type="common">Atlantic snow crab</name>
    <name type="synonym">Cancer opilio</name>
    <dbReference type="NCBI Taxonomy" id="41210"/>
    <lineage>
        <taxon>Eukaryota</taxon>
        <taxon>Metazoa</taxon>
        <taxon>Ecdysozoa</taxon>
        <taxon>Arthropoda</taxon>
        <taxon>Crustacea</taxon>
        <taxon>Multicrustacea</taxon>
        <taxon>Malacostraca</taxon>
        <taxon>Eumalacostraca</taxon>
        <taxon>Eucarida</taxon>
        <taxon>Decapoda</taxon>
        <taxon>Pleocyemata</taxon>
        <taxon>Brachyura</taxon>
        <taxon>Eubrachyura</taxon>
        <taxon>Majoidea</taxon>
        <taxon>Majidae</taxon>
        <taxon>Chionoecetes</taxon>
    </lineage>
</organism>
<comment type="similarity">
    <text evidence="1 2">Belongs to the small heat shock protein (HSP20) family.</text>
</comment>
<sequence>MSSVQKKTTRTTKTVTTKKTEQVQSSSVDQSANVQSSIDQKFNNLSIVKKGQFFNDSYFEDNRQDFQDAIQDVLAKWGDKSKPTNDINSYRDLRARDLRDENQAIRSTEDQRYHKIVVDVQDFISGGEVSVKTLDDIEIVVEGRVQRKTGNKTSTKTFKRSFILPDIEPESVTSVVSSDGILIIKALKKVSEMDGSQSVTVQKTVVQQQQVSSVQTSGQQDVKQTTITVQGSQPAVAGPQPDQQKTVTVTKVKKITSDTGGKPLPIAQKGGFFEDTFFEDCRQHYQKAVKQVLQKCNVTSTDTDDLTTYRNLRQRDLREENQVATVDDEEQFQKIIVDVKDFLNGGDVTVKTVEDREVVIEGHIEKQEGNKKTTKRFCKRFILPEDIVMEAVTSVVSSDGVLTITAPRKPSEGQDVSQSVTVQKTVVKKQQISSVDQQQPAVKDTNPQQTKVTRTKRTKIVTITTTKVPFFTDPDFAEDVKDFQEAITTIIKKMKLTVTQQTDAFTSYRNRRKINPRNENQAISEKETDTTKKIVMDVCDFIGGVTVKIDEQILTVQGKGNRHTEGGGVQTFSFNRQFCLPDDVNPDDITAVMTPDGILIITIITKQSITSVVTKEESTKKTVTQLTKETTDVGTTKAITTEEPKKAPTETDVAKKTTITTTTKIVTITTKGPFFNDPTFVEDVKDFQEAITTIIKKLNLTVTNTDVFTAYRNHRKTNPKIENQAVSEKDTDTTRKIVIDVCDFVGNVTVKVVDRELIIEGEGKRTTETGAVQTIRFIRRFSLPEDVNPNDITAVMSSEGVLIITIIRRITKVTQKGPFFNDPTFVDDVKDFQDVITTIIKKLNLTVTNTDVFTVYRNYRKTNPKNENQAVSEKETDTTKKEVVLKCKGGGDLAVSTGDVHSALADFLKAGKAEAETV</sequence>
<evidence type="ECO:0000256" key="3">
    <source>
        <dbReference type="SAM" id="MobiDB-lite"/>
    </source>
</evidence>
<evidence type="ECO:0000256" key="2">
    <source>
        <dbReference type="RuleBase" id="RU003616"/>
    </source>
</evidence>
<comment type="caution">
    <text evidence="5">The sequence shown here is derived from an EMBL/GenBank/DDBJ whole genome shotgun (WGS) entry which is preliminary data.</text>
</comment>
<dbReference type="GO" id="GO:0051082">
    <property type="term" value="F:unfolded protein binding"/>
    <property type="evidence" value="ECO:0007669"/>
    <property type="project" value="TreeGrafter"/>
</dbReference>
<evidence type="ECO:0000313" key="5">
    <source>
        <dbReference type="EMBL" id="KAG0714685.1"/>
    </source>
</evidence>
<dbReference type="InterPro" id="IPR008978">
    <property type="entry name" value="HSP20-like_chaperone"/>
</dbReference>
<feature type="compositionally biased region" description="Polar residues" evidence="3">
    <location>
        <begin position="22"/>
        <end position="32"/>
    </location>
</feature>
<protein>
    <submittedName>
        <fullName evidence="5">Protein lethal(2)essential for life</fullName>
    </submittedName>
</protein>
<proteinExistence type="inferred from homology"/>
<feature type="domain" description="SHSP" evidence="4">
    <location>
        <begin position="712"/>
        <end position="823"/>
    </location>
</feature>
<dbReference type="EMBL" id="JACEEZ010020318">
    <property type="protein sequence ID" value="KAG0714685.1"/>
    <property type="molecule type" value="Genomic_DNA"/>
</dbReference>
<dbReference type="Gene3D" id="2.60.40.790">
    <property type="match status" value="4"/>
</dbReference>
<dbReference type="OrthoDB" id="1431247at2759"/>
<evidence type="ECO:0000259" key="4">
    <source>
        <dbReference type="PROSITE" id="PS01031"/>
    </source>
</evidence>
<dbReference type="PROSITE" id="PS01031">
    <property type="entry name" value="SHSP"/>
    <property type="match status" value="4"/>
</dbReference>
<dbReference type="GO" id="GO:0009408">
    <property type="term" value="P:response to heat"/>
    <property type="evidence" value="ECO:0007669"/>
    <property type="project" value="TreeGrafter"/>
</dbReference>
<feature type="domain" description="SHSP" evidence="4">
    <location>
        <begin position="514"/>
        <end position="622"/>
    </location>
</feature>
<dbReference type="InterPro" id="IPR001436">
    <property type="entry name" value="Alpha-crystallin/sHSP_animal"/>
</dbReference>
<dbReference type="Pfam" id="PF00011">
    <property type="entry name" value="HSP20"/>
    <property type="match status" value="4"/>
</dbReference>
<dbReference type="PANTHER" id="PTHR45640">
    <property type="entry name" value="HEAT SHOCK PROTEIN HSP-12.2-RELATED"/>
    <property type="match status" value="1"/>
</dbReference>
<evidence type="ECO:0000313" key="6">
    <source>
        <dbReference type="Proteomes" id="UP000770661"/>
    </source>
</evidence>
<accession>A0A8J4XVA2</accession>
<keyword evidence="6" id="KW-1185">Reference proteome</keyword>
<dbReference type="Proteomes" id="UP000770661">
    <property type="component" value="Unassembled WGS sequence"/>
</dbReference>
<dbReference type="GO" id="GO:0005634">
    <property type="term" value="C:nucleus"/>
    <property type="evidence" value="ECO:0007669"/>
    <property type="project" value="TreeGrafter"/>
</dbReference>
<dbReference type="CDD" id="cd06526">
    <property type="entry name" value="metazoan_ACD"/>
    <property type="match status" value="4"/>
</dbReference>
<dbReference type="InterPro" id="IPR002068">
    <property type="entry name" value="A-crystallin/Hsp20_dom"/>
</dbReference>
<dbReference type="GO" id="GO:0042026">
    <property type="term" value="P:protein refolding"/>
    <property type="evidence" value="ECO:0007669"/>
    <property type="project" value="TreeGrafter"/>
</dbReference>
<feature type="region of interest" description="Disordered" evidence="3">
    <location>
        <begin position="1"/>
        <end position="32"/>
    </location>
</feature>
<dbReference type="GO" id="GO:0005737">
    <property type="term" value="C:cytoplasm"/>
    <property type="evidence" value="ECO:0007669"/>
    <property type="project" value="TreeGrafter"/>
</dbReference>
<dbReference type="AlphaFoldDB" id="A0A8J4XVA2"/>